<keyword evidence="3" id="KW-1185">Reference proteome</keyword>
<feature type="compositionally biased region" description="Polar residues" evidence="1">
    <location>
        <begin position="45"/>
        <end position="72"/>
    </location>
</feature>
<protein>
    <submittedName>
        <fullName evidence="2">Uncharacterized protein</fullName>
    </submittedName>
</protein>
<dbReference type="EMBL" id="ML000640">
    <property type="protein sequence ID" value="RKO83974.1"/>
    <property type="molecule type" value="Genomic_DNA"/>
</dbReference>
<feature type="region of interest" description="Disordered" evidence="1">
    <location>
        <begin position="28"/>
        <end position="84"/>
    </location>
</feature>
<gene>
    <name evidence="2" type="ORF">BDK51DRAFT_37941</name>
</gene>
<sequence>MGFAGARNSFTLFLPARGGRCDVLPARWNNPLRQSRPQKGGGEQVASSSNAMDAMSQPSQQQLHPLRVSSSFPRKKSPDNPDMG</sequence>
<dbReference type="Proteomes" id="UP000269721">
    <property type="component" value="Unassembled WGS sequence"/>
</dbReference>
<evidence type="ECO:0000313" key="2">
    <source>
        <dbReference type="EMBL" id="RKO83974.1"/>
    </source>
</evidence>
<reference evidence="3" key="1">
    <citation type="journal article" date="2018" name="Nat. Microbiol.">
        <title>Leveraging single-cell genomics to expand the fungal tree of life.</title>
        <authorList>
            <person name="Ahrendt S.R."/>
            <person name="Quandt C.A."/>
            <person name="Ciobanu D."/>
            <person name="Clum A."/>
            <person name="Salamov A."/>
            <person name="Andreopoulos B."/>
            <person name="Cheng J.F."/>
            <person name="Woyke T."/>
            <person name="Pelin A."/>
            <person name="Henrissat B."/>
            <person name="Reynolds N.K."/>
            <person name="Benny G.L."/>
            <person name="Smith M.E."/>
            <person name="James T.Y."/>
            <person name="Grigoriev I.V."/>
        </authorList>
    </citation>
    <scope>NUCLEOTIDE SEQUENCE [LARGE SCALE GENOMIC DNA]</scope>
</reference>
<evidence type="ECO:0000313" key="3">
    <source>
        <dbReference type="Proteomes" id="UP000269721"/>
    </source>
</evidence>
<proteinExistence type="predicted"/>
<organism evidence="2 3">
    <name type="scientific">Blyttiomyces helicus</name>
    <dbReference type="NCBI Taxonomy" id="388810"/>
    <lineage>
        <taxon>Eukaryota</taxon>
        <taxon>Fungi</taxon>
        <taxon>Fungi incertae sedis</taxon>
        <taxon>Chytridiomycota</taxon>
        <taxon>Chytridiomycota incertae sedis</taxon>
        <taxon>Chytridiomycetes</taxon>
        <taxon>Chytridiomycetes incertae sedis</taxon>
        <taxon>Blyttiomyces</taxon>
    </lineage>
</organism>
<name>A0A4P9VWA8_9FUNG</name>
<evidence type="ECO:0000256" key="1">
    <source>
        <dbReference type="SAM" id="MobiDB-lite"/>
    </source>
</evidence>
<dbReference type="AlphaFoldDB" id="A0A4P9VWA8"/>
<accession>A0A4P9VWA8</accession>